<gene>
    <name evidence="4" type="ORF">E7512_11000</name>
</gene>
<dbReference type="EMBL" id="SVNY01000005">
    <property type="protein sequence ID" value="MBE6834081.1"/>
    <property type="molecule type" value="Genomic_DNA"/>
</dbReference>
<evidence type="ECO:0000259" key="3">
    <source>
        <dbReference type="PROSITE" id="PS50893"/>
    </source>
</evidence>
<dbReference type="PROSITE" id="PS50893">
    <property type="entry name" value="ABC_TRANSPORTER_2"/>
    <property type="match status" value="1"/>
</dbReference>
<protein>
    <submittedName>
        <fullName evidence="4">ABC transporter ATP-binding protein</fullName>
    </submittedName>
</protein>
<name>A0A928KXV2_9FIRM</name>
<dbReference type="GO" id="GO:0016887">
    <property type="term" value="F:ATP hydrolysis activity"/>
    <property type="evidence" value="ECO:0007669"/>
    <property type="project" value="InterPro"/>
</dbReference>
<dbReference type="GO" id="GO:0005524">
    <property type="term" value="F:ATP binding"/>
    <property type="evidence" value="ECO:0007669"/>
    <property type="project" value="UniProtKB-KW"/>
</dbReference>
<accession>A0A928KXV2</accession>
<dbReference type="RefSeq" id="WP_020072112.1">
    <property type="nucleotide sequence ID" value="NZ_SVNY01000005.1"/>
</dbReference>
<dbReference type="PANTHER" id="PTHR43158">
    <property type="entry name" value="SKFA PEPTIDE EXPORT ATP-BINDING PROTEIN SKFE"/>
    <property type="match status" value="1"/>
</dbReference>
<dbReference type="SMART" id="SM00382">
    <property type="entry name" value="AAA"/>
    <property type="match status" value="1"/>
</dbReference>
<dbReference type="InterPro" id="IPR027417">
    <property type="entry name" value="P-loop_NTPase"/>
</dbReference>
<dbReference type="Proteomes" id="UP000754750">
    <property type="component" value="Unassembled WGS sequence"/>
</dbReference>
<dbReference type="SUPFAM" id="SSF52540">
    <property type="entry name" value="P-loop containing nucleoside triphosphate hydrolases"/>
    <property type="match status" value="1"/>
</dbReference>
<dbReference type="InterPro" id="IPR003593">
    <property type="entry name" value="AAA+_ATPase"/>
</dbReference>
<organism evidence="4 5">
    <name type="scientific">Faecalispora sporosphaeroides</name>
    <dbReference type="NCBI Taxonomy" id="1549"/>
    <lineage>
        <taxon>Bacteria</taxon>
        <taxon>Bacillati</taxon>
        <taxon>Bacillota</taxon>
        <taxon>Clostridia</taxon>
        <taxon>Eubacteriales</taxon>
        <taxon>Oscillospiraceae</taxon>
        <taxon>Faecalispora</taxon>
    </lineage>
</organism>
<dbReference type="Pfam" id="PF00005">
    <property type="entry name" value="ABC_tran"/>
    <property type="match status" value="1"/>
</dbReference>
<dbReference type="CDD" id="cd03230">
    <property type="entry name" value="ABC_DR_subfamily_A"/>
    <property type="match status" value="1"/>
</dbReference>
<evidence type="ECO:0000256" key="2">
    <source>
        <dbReference type="ARBA" id="ARBA00022840"/>
    </source>
</evidence>
<sequence>MIEVKSLVKKFGSTVALDGISFTIGGGSVFGLVGSNGAGKSTLLRSLAGIYRPENGEILVDGQAPFENSAVKSRLFFISDYPYFFQQASMKEMADFYSKTYTSWDAQRYQELCSLFPLDTNARIINMSKGMQRQVALINALSVRPSYLLLDEIFDGLDPVMRQLLKKLVSSEVSERGMSAVIASHNLRELEDLCDHVGLMHKGGVIFEQELDTLKLGIHRVQAVFKPVPAQDAFQGLDIIKQDSRGSLLNLVIRGQREEILEKLNALNPVFIELLPLTLEEVFISEMEVAGYDIENILK</sequence>
<evidence type="ECO:0000313" key="4">
    <source>
        <dbReference type="EMBL" id="MBE6834081.1"/>
    </source>
</evidence>
<dbReference type="PANTHER" id="PTHR43158:SF10">
    <property type="entry name" value="ABC TRANSPORTER ATP-BINDING PROTEIN YTRB"/>
    <property type="match status" value="1"/>
</dbReference>
<keyword evidence="1" id="KW-0547">Nucleotide-binding</keyword>
<reference evidence="4" key="1">
    <citation type="submission" date="2019-04" db="EMBL/GenBank/DDBJ databases">
        <title>Evolution of Biomass-Degrading Anaerobic Consortia Revealed by Metagenomics.</title>
        <authorList>
            <person name="Peng X."/>
        </authorList>
    </citation>
    <scope>NUCLEOTIDE SEQUENCE</scope>
    <source>
        <strain evidence="4">SIG551</strain>
    </source>
</reference>
<evidence type="ECO:0000313" key="5">
    <source>
        <dbReference type="Proteomes" id="UP000754750"/>
    </source>
</evidence>
<dbReference type="InterPro" id="IPR003439">
    <property type="entry name" value="ABC_transporter-like_ATP-bd"/>
</dbReference>
<dbReference type="AlphaFoldDB" id="A0A928KXV2"/>
<keyword evidence="2 4" id="KW-0067">ATP-binding</keyword>
<proteinExistence type="predicted"/>
<dbReference type="Gene3D" id="3.40.50.300">
    <property type="entry name" value="P-loop containing nucleotide triphosphate hydrolases"/>
    <property type="match status" value="1"/>
</dbReference>
<comment type="caution">
    <text evidence="4">The sequence shown here is derived from an EMBL/GenBank/DDBJ whole genome shotgun (WGS) entry which is preliminary data.</text>
</comment>
<evidence type="ECO:0000256" key="1">
    <source>
        <dbReference type="ARBA" id="ARBA00022741"/>
    </source>
</evidence>
<feature type="domain" description="ABC transporter" evidence="3">
    <location>
        <begin position="2"/>
        <end position="227"/>
    </location>
</feature>